<name>A0ABQ4A659_9ACTN</name>
<evidence type="ECO:0000259" key="3">
    <source>
        <dbReference type="PROSITE" id="PS50887"/>
    </source>
</evidence>
<keyword evidence="1" id="KW-0812">Transmembrane</keyword>
<gene>
    <name evidence="4" type="ORF">Ahu01nite_094320</name>
</gene>
<dbReference type="PANTHER" id="PTHR33121">
    <property type="entry name" value="CYCLIC DI-GMP PHOSPHODIESTERASE PDEF"/>
    <property type="match status" value="1"/>
</dbReference>
<dbReference type="SUPFAM" id="SSF55073">
    <property type="entry name" value="Nucleotide cyclase"/>
    <property type="match status" value="1"/>
</dbReference>
<feature type="transmembrane region" description="Helical" evidence="1">
    <location>
        <begin position="286"/>
        <end position="307"/>
    </location>
</feature>
<accession>A0ABQ4A659</accession>
<feature type="transmembrane region" description="Helical" evidence="1">
    <location>
        <begin position="183"/>
        <end position="200"/>
    </location>
</feature>
<feature type="domain" description="EAL" evidence="2">
    <location>
        <begin position="484"/>
        <end position="739"/>
    </location>
</feature>
<organism evidence="4 5">
    <name type="scientific">Winogradskya humida</name>
    <dbReference type="NCBI Taxonomy" id="113566"/>
    <lineage>
        <taxon>Bacteria</taxon>
        <taxon>Bacillati</taxon>
        <taxon>Actinomycetota</taxon>
        <taxon>Actinomycetes</taxon>
        <taxon>Micromonosporales</taxon>
        <taxon>Micromonosporaceae</taxon>
        <taxon>Winogradskya</taxon>
    </lineage>
</organism>
<dbReference type="InterPro" id="IPR043128">
    <property type="entry name" value="Rev_trsase/Diguanyl_cyclase"/>
</dbReference>
<dbReference type="InterPro" id="IPR050706">
    <property type="entry name" value="Cyclic-di-GMP_PDE-like"/>
</dbReference>
<evidence type="ECO:0000256" key="1">
    <source>
        <dbReference type="SAM" id="Phobius"/>
    </source>
</evidence>
<feature type="transmembrane region" description="Helical" evidence="1">
    <location>
        <begin position="86"/>
        <end position="106"/>
    </location>
</feature>
<dbReference type="Gene3D" id="3.20.20.450">
    <property type="entry name" value="EAL domain"/>
    <property type="match status" value="1"/>
</dbReference>
<dbReference type="Proteomes" id="UP000603200">
    <property type="component" value="Unassembled WGS sequence"/>
</dbReference>
<dbReference type="PANTHER" id="PTHR33121:SF79">
    <property type="entry name" value="CYCLIC DI-GMP PHOSPHODIESTERASE PDED-RELATED"/>
    <property type="match status" value="1"/>
</dbReference>
<keyword evidence="5" id="KW-1185">Reference proteome</keyword>
<dbReference type="NCBIfam" id="TIGR00254">
    <property type="entry name" value="GGDEF"/>
    <property type="match status" value="1"/>
</dbReference>
<dbReference type="InterPro" id="IPR029787">
    <property type="entry name" value="Nucleotide_cyclase"/>
</dbReference>
<comment type="caution">
    <text evidence="4">The sequence shown here is derived from an EMBL/GenBank/DDBJ whole genome shotgun (WGS) entry which is preliminary data.</text>
</comment>
<sequence length="743" mass="79979">MSWIAVALTAIVVAAQIVALLVDGARLAITSYSLTVLDVLGLVYSLRATRRGMNRFTWQSLSTARVMSMVSTACLITALHSSQARWWWIGVITGLITYVCLALAAVAVPAQRLQGSQWAAFAAEVLTVTGCGFMFIWHFVLSPIVESGTRGHLLVLALGFPLGDLLLLVAVTAFLLRSGFLSISRPVVLLVAGIGLYLVADLLLDGVGNDGVRSMGSRPATVSMVAASLLLTLAARWQASTPTTTTTTAGASPVPPVWATYFPYAATAAGFTLMIVVTVLDNALMSWGGLVLGMIVMTGAVVARQLLSLRASRSQTVTDMLTGLANRTGLHHALDRAVRRQAPVALFAIHLDGFDQINTLHGRSVGKALLTEFAHLLRSTTRSTDIAARAGGDEFTLLAHDIRTPGEATAVAHRLLTTVTASPVTIGELTLTLQLSIGISLTQPDTSVEELTQRAAVALYQAERAGKHSYALYDPSMIDRRTEDALLARDLDHAVPDGQLLVLYQPMVDLATGQPRGVEALVRWQHPHRGLISPLDFIPIAERTGAITIIGLHVLEQACHQIQDWRRQLPADRPFYVSVNVSPRQLQEPTLVDDILAVLARTGMKPADLVLEVTESAVVDEQIAIPALRTLREHGIRVAIDDFGTGYSSLHYLTRLPVDILKIDRSFVNELNGTAEGAAVAQAIIHLSKALHLSTVAEGIETTRQATELQHLGCDIGQGYLYARPLVPDDVTAMLLHHVEQQA</sequence>
<dbReference type="InterPro" id="IPR001633">
    <property type="entry name" value="EAL_dom"/>
</dbReference>
<dbReference type="CDD" id="cd01948">
    <property type="entry name" value="EAL"/>
    <property type="match status" value="1"/>
</dbReference>
<dbReference type="Pfam" id="PF00563">
    <property type="entry name" value="EAL"/>
    <property type="match status" value="1"/>
</dbReference>
<reference evidence="4 5" key="1">
    <citation type="submission" date="2021-01" db="EMBL/GenBank/DDBJ databases">
        <title>Whole genome shotgun sequence of Actinoplanes humidus NBRC 14915.</title>
        <authorList>
            <person name="Komaki H."/>
            <person name="Tamura T."/>
        </authorList>
    </citation>
    <scope>NUCLEOTIDE SEQUENCE [LARGE SCALE GENOMIC DNA]</scope>
    <source>
        <strain evidence="4 5">NBRC 14915</strain>
    </source>
</reference>
<dbReference type="SUPFAM" id="SSF141868">
    <property type="entry name" value="EAL domain-like"/>
    <property type="match status" value="1"/>
</dbReference>
<evidence type="ECO:0008006" key="6">
    <source>
        <dbReference type="Google" id="ProtNLM"/>
    </source>
</evidence>
<protein>
    <recommendedName>
        <fullName evidence="6">Diguanylate cyclase (GGDEF)-like protein</fullName>
    </recommendedName>
</protein>
<dbReference type="SMART" id="SM00267">
    <property type="entry name" value="GGDEF"/>
    <property type="match status" value="1"/>
</dbReference>
<dbReference type="InterPro" id="IPR000160">
    <property type="entry name" value="GGDEF_dom"/>
</dbReference>
<feature type="transmembrane region" description="Helical" evidence="1">
    <location>
        <begin position="258"/>
        <end position="280"/>
    </location>
</feature>
<feature type="transmembrane region" description="Helical" evidence="1">
    <location>
        <begin position="118"/>
        <end position="140"/>
    </location>
</feature>
<dbReference type="Gene3D" id="3.30.70.270">
    <property type="match status" value="1"/>
</dbReference>
<feature type="transmembrane region" description="Helical" evidence="1">
    <location>
        <begin position="220"/>
        <end position="237"/>
    </location>
</feature>
<keyword evidence="1" id="KW-0472">Membrane</keyword>
<evidence type="ECO:0000313" key="4">
    <source>
        <dbReference type="EMBL" id="GIE26330.1"/>
    </source>
</evidence>
<dbReference type="SMART" id="SM00052">
    <property type="entry name" value="EAL"/>
    <property type="match status" value="1"/>
</dbReference>
<feature type="domain" description="GGDEF" evidence="3">
    <location>
        <begin position="342"/>
        <end position="475"/>
    </location>
</feature>
<dbReference type="RefSeq" id="WP_203843238.1">
    <property type="nucleotide sequence ID" value="NZ_BAAATV010000033.1"/>
</dbReference>
<dbReference type="EMBL" id="BOMN01000142">
    <property type="protein sequence ID" value="GIE26330.1"/>
    <property type="molecule type" value="Genomic_DNA"/>
</dbReference>
<evidence type="ECO:0000313" key="5">
    <source>
        <dbReference type="Proteomes" id="UP000603200"/>
    </source>
</evidence>
<evidence type="ECO:0000259" key="2">
    <source>
        <dbReference type="PROSITE" id="PS50883"/>
    </source>
</evidence>
<dbReference type="PROSITE" id="PS50883">
    <property type="entry name" value="EAL"/>
    <property type="match status" value="1"/>
</dbReference>
<keyword evidence="1" id="KW-1133">Transmembrane helix</keyword>
<dbReference type="CDD" id="cd01949">
    <property type="entry name" value="GGDEF"/>
    <property type="match status" value="1"/>
</dbReference>
<feature type="transmembrane region" description="Helical" evidence="1">
    <location>
        <begin position="29"/>
        <end position="46"/>
    </location>
</feature>
<feature type="transmembrane region" description="Helical" evidence="1">
    <location>
        <begin position="152"/>
        <end position="176"/>
    </location>
</feature>
<dbReference type="InterPro" id="IPR035919">
    <property type="entry name" value="EAL_sf"/>
</dbReference>
<dbReference type="PROSITE" id="PS50887">
    <property type="entry name" value="GGDEF"/>
    <property type="match status" value="1"/>
</dbReference>
<dbReference type="Pfam" id="PF00990">
    <property type="entry name" value="GGDEF"/>
    <property type="match status" value="1"/>
</dbReference>
<proteinExistence type="predicted"/>